<dbReference type="FunCoup" id="B0WAQ5">
    <property type="interactions" value="210"/>
</dbReference>
<dbReference type="FunFam" id="3.10.20.30:FF:000012">
    <property type="entry name" value="Xanthine dehydrogenase/oxidase"/>
    <property type="match status" value="1"/>
</dbReference>
<dbReference type="InterPro" id="IPR036010">
    <property type="entry name" value="2Fe-2S_ferredoxin-like_sf"/>
</dbReference>
<feature type="binding site" evidence="15">
    <location>
        <position position="112"/>
    </location>
    <ligand>
        <name>[2Fe-2S] cluster</name>
        <dbReference type="ChEBI" id="CHEBI:190135"/>
        <label>2</label>
    </ligand>
</feature>
<feature type="binding site" evidence="14">
    <location>
        <position position="364"/>
    </location>
    <ligand>
        <name>FAD</name>
        <dbReference type="ChEBI" id="CHEBI:57692"/>
    </ligand>
</feature>
<dbReference type="SUPFAM" id="SSF54665">
    <property type="entry name" value="CO dehydrogenase molybdoprotein N-domain-like"/>
    <property type="match status" value="1"/>
</dbReference>
<dbReference type="SUPFAM" id="SSF47741">
    <property type="entry name" value="CO dehydrogenase ISP C-domain like"/>
    <property type="match status" value="1"/>
</dbReference>
<dbReference type="EMBL" id="DS231874">
    <property type="protein sequence ID" value="EDS41696.1"/>
    <property type="molecule type" value="Genomic_DNA"/>
</dbReference>
<feature type="binding site" evidence="15">
    <location>
        <position position="148"/>
    </location>
    <ligand>
        <name>[2Fe-2S] cluster</name>
        <dbReference type="ChEBI" id="CHEBI:190135"/>
        <label>2</label>
    </ligand>
</feature>
<dbReference type="OMA" id="FNEFNIW"/>
<dbReference type="InterPro" id="IPR036318">
    <property type="entry name" value="FAD-bd_PCMH-like_sf"/>
</dbReference>
<feature type="binding site" evidence="15">
    <location>
        <position position="708"/>
    </location>
    <ligand>
        <name>Mo-molybdopterin</name>
        <dbReference type="ChEBI" id="CHEBI:71302"/>
    </ligand>
    <ligandPart>
        <name>Mo</name>
        <dbReference type="ChEBI" id="CHEBI:28685"/>
    </ligandPart>
</feature>
<keyword evidence="9 15" id="KW-0408">Iron</keyword>
<evidence type="ECO:0000256" key="15">
    <source>
        <dbReference type="PIRSR" id="PIRSR000127-3"/>
    </source>
</evidence>
<dbReference type="PROSITE" id="PS51387">
    <property type="entry name" value="FAD_PCMH"/>
    <property type="match status" value="1"/>
</dbReference>
<dbReference type="InterPro" id="IPR046867">
    <property type="entry name" value="AldOxase/xan_DH_MoCoBD2"/>
</dbReference>
<dbReference type="EnsemblMetazoa" id="CPIJ004121-RA">
    <property type="protein sequence ID" value="CPIJ004121-PA"/>
    <property type="gene ID" value="CPIJ004121"/>
</dbReference>
<dbReference type="InterPro" id="IPR002888">
    <property type="entry name" value="2Fe-2S-bd"/>
</dbReference>
<dbReference type="PANTHER" id="PTHR11908:SF132">
    <property type="entry name" value="ALDEHYDE OXIDASE 1-RELATED"/>
    <property type="match status" value="1"/>
</dbReference>
<evidence type="ECO:0000256" key="7">
    <source>
        <dbReference type="ARBA" id="ARBA00022827"/>
    </source>
</evidence>
<keyword evidence="20" id="KW-1185">Reference proteome</keyword>
<keyword evidence="11" id="KW-0520">NAD</keyword>
<dbReference type="Gene3D" id="3.10.20.30">
    <property type="match status" value="1"/>
</dbReference>
<dbReference type="Proteomes" id="UP000002320">
    <property type="component" value="Unassembled WGS sequence"/>
</dbReference>
<dbReference type="OrthoDB" id="8300278at2759"/>
<dbReference type="Pfam" id="PF02738">
    <property type="entry name" value="MoCoBD_1"/>
    <property type="match status" value="1"/>
</dbReference>
<evidence type="ECO:0000256" key="1">
    <source>
        <dbReference type="ARBA" id="ARBA00001974"/>
    </source>
</evidence>
<dbReference type="Pfam" id="PF20256">
    <property type="entry name" value="MoCoBD_2"/>
    <property type="match status" value="1"/>
</dbReference>
<evidence type="ECO:0000256" key="6">
    <source>
        <dbReference type="ARBA" id="ARBA00022723"/>
    </source>
</evidence>
<dbReference type="HOGENOM" id="CLU_001681_1_0_1"/>
<organism>
    <name type="scientific">Culex quinquefasciatus</name>
    <name type="common">Southern house mosquito</name>
    <name type="synonym">Culex pungens</name>
    <dbReference type="NCBI Taxonomy" id="7176"/>
    <lineage>
        <taxon>Eukaryota</taxon>
        <taxon>Metazoa</taxon>
        <taxon>Ecdysozoa</taxon>
        <taxon>Arthropoda</taxon>
        <taxon>Hexapoda</taxon>
        <taxon>Insecta</taxon>
        <taxon>Pterygota</taxon>
        <taxon>Neoptera</taxon>
        <taxon>Endopterygota</taxon>
        <taxon>Diptera</taxon>
        <taxon>Nematocera</taxon>
        <taxon>Culicoidea</taxon>
        <taxon>Culicidae</taxon>
        <taxon>Culicinae</taxon>
        <taxon>Culicini</taxon>
        <taxon>Culex</taxon>
        <taxon>Culex</taxon>
    </lineage>
</organism>
<feature type="binding site" evidence="15">
    <location>
        <position position="50"/>
    </location>
    <ligand>
        <name>[2Fe-2S] cluster</name>
        <dbReference type="ChEBI" id="CHEBI:190135"/>
        <label>1</label>
    </ligand>
</feature>
<dbReference type="eggNOG" id="KOG0430">
    <property type="taxonomic scope" value="Eukaryota"/>
</dbReference>
<comment type="cofactor">
    <cofactor evidence="15">
        <name>Mo-molybdopterin</name>
        <dbReference type="ChEBI" id="CHEBI:71302"/>
    </cofactor>
    <text evidence="15">Binds 1 Mo-molybdopterin (Mo-MPT) cofactor per subunit.</text>
</comment>
<evidence type="ECO:0000313" key="18">
    <source>
        <dbReference type="EMBL" id="EDS41696.1"/>
    </source>
</evidence>
<dbReference type="InterPro" id="IPR036683">
    <property type="entry name" value="CO_DH_flav_C_dom_sf"/>
</dbReference>
<keyword evidence="8" id="KW-0560">Oxidoreductase</keyword>
<dbReference type="VEuPathDB" id="VectorBase:CQUJHB003177"/>
<keyword evidence="10 15" id="KW-0411">Iron-sulfur</keyword>
<evidence type="ECO:0000256" key="5">
    <source>
        <dbReference type="ARBA" id="ARBA00022714"/>
    </source>
</evidence>
<dbReference type="Pfam" id="PF01799">
    <property type="entry name" value="Fer2_2"/>
    <property type="match status" value="1"/>
</dbReference>
<feature type="domain" description="2Fe-2S ferredoxin-type" evidence="16">
    <location>
        <begin position="1"/>
        <end position="90"/>
    </location>
</feature>
<feature type="binding site" evidence="15">
    <location>
        <position position="115"/>
    </location>
    <ligand>
        <name>[2Fe-2S] cluster</name>
        <dbReference type="ChEBI" id="CHEBI:190135"/>
        <label>2</label>
    </ligand>
</feature>
<dbReference type="SUPFAM" id="SSF56003">
    <property type="entry name" value="Molybdenum cofactor-binding domain"/>
    <property type="match status" value="1"/>
</dbReference>
<dbReference type="InParanoid" id="B0WAQ5"/>
<reference evidence="18" key="1">
    <citation type="submission" date="2007-03" db="EMBL/GenBank/DDBJ databases">
        <title>Annotation of Culex pipiens quinquefasciatus.</title>
        <authorList>
            <consortium name="The Broad Institute Genome Sequencing Platform"/>
            <person name="Atkinson P.W."/>
            <person name="Hemingway J."/>
            <person name="Christensen B.M."/>
            <person name="Higgs S."/>
            <person name="Kodira C."/>
            <person name="Hannick L."/>
            <person name="Megy K."/>
            <person name="O'Leary S."/>
            <person name="Pearson M."/>
            <person name="Haas B.J."/>
            <person name="Mauceli E."/>
            <person name="Wortman J.R."/>
            <person name="Lee N.H."/>
            <person name="Guigo R."/>
            <person name="Stanke M."/>
            <person name="Alvarado L."/>
            <person name="Amedeo P."/>
            <person name="Antoine C.H."/>
            <person name="Arensburger P."/>
            <person name="Bidwell S.L."/>
            <person name="Crawford M."/>
            <person name="Camaro F."/>
            <person name="Devon K."/>
            <person name="Engels R."/>
            <person name="Hammond M."/>
            <person name="Howarth C."/>
            <person name="Koehrsen M."/>
            <person name="Lawson D."/>
            <person name="Montgomery P."/>
            <person name="Nene V."/>
            <person name="Nusbaum C."/>
            <person name="Puiu D."/>
            <person name="Romero-Severson J."/>
            <person name="Severson D.W."/>
            <person name="Shumway M."/>
            <person name="Sisk P."/>
            <person name="Stolte C."/>
            <person name="Zeng Q."/>
            <person name="Eisenstadt E."/>
            <person name="Fraser-Liggett C."/>
            <person name="Strausberg R."/>
            <person name="Galagan J."/>
            <person name="Birren B."/>
            <person name="Collins F.H."/>
        </authorList>
    </citation>
    <scope>NUCLEOTIDE SEQUENCE [LARGE SCALE GENOMIC DNA]</scope>
    <source>
        <strain evidence="18">JHB</strain>
    </source>
</reference>
<dbReference type="Gene3D" id="3.30.365.10">
    <property type="entry name" value="Aldehyde oxidase/xanthine dehydrogenase, molybdopterin binding domain"/>
    <property type="match status" value="4"/>
</dbReference>
<dbReference type="InterPro" id="IPR016166">
    <property type="entry name" value="FAD-bd_PCMH"/>
</dbReference>
<name>B0WAQ5_CULQU</name>
<dbReference type="STRING" id="7176.B0WAQ5"/>
<evidence type="ECO:0000256" key="12">
    <source>
        <dbReference type="ARBA" id="ARBA00034078"/>
    </source>
</evidence>
<dbReference type="GO" id="GO:0071949">
    <property type="term" value="F:FAD binding"/>
    <property type="evidence" value="ECO:0007669"/>
    <property type="project" value="InterPro"/>
</dbReference>
<evidence type="ECO:0000256" key="11">
    <source>
        <dbReference type="ARBA" id="ARBA00023027"/>
    </source>
</evidence>
<feature type="binding site" evidence="15">
    <location>
        <position position="42"/>
    </location>
    <ligand>
        <name>[2Fe-2S] cluster</name>
        <dbReference type="ChEBI" id="CHEBI:190135"/>
        <label>1</label>
    </ligand>
</feature>
<dbReference type="Gene3D" id="3.30.390.50">
    <property type="entry name" value="CO dehydrogenase flavoprotein, C-terminal domain"/>
    <property type="match status" value="1"/>
</dbReference>
<evidence type="ECO:0000256" key="14">
    <source>
        <dbReference type="PIRSR" id="PIRSR000127-2"/>
    </source>
</evidence>
<dbReference type="InterPro" id="IPR012675">
    <property type="entry name" value="Beta-grasp_dom_sf"/>
</dbReference>
<dbReference type="Pfam" id="PF03450">
    <property type="entry name" value="CO_deh_flav_C"/>
    <property type="match status" value="1"/>
</dbReference>
<sequence length="1280" mass="140719">MEIELSLNGTVYRVDPCQISVDTSLNTFIREHAKLKGTKFMCLEGGCGSCVVSVSRVHPVTQRVVTMSVNSCLLPVYSCHGADIVTVEGIGSKSAGYHQIQRRLASFHGSQCGFCSPGMVMNMYGLLEGSTNGVTMREVEDALDGNVCRCTGYRPILDAFKTFARDVSPGVVRGCQDIEDLGKCPAKICSSGCTPLVEEPRMACTVDGDGRQWFKVYTIVEVFEVFGEIGDLPYMLVAGNTAHGVYRRRDDLQVFVDISSVEKLHGRCVGHDAMTIGASVTLSEFIGIMEDSTVCNPRYQYLEKVAKHVKLVANQSVRNSGTIAGNLMIKHQHPEFPSDIFLLLETVGAMIVIEPTQHLFQSFKIMPVAQNSRAYVNAGFLIKFRKEHVLVPERVTICFGGINPVFVHATETENYLIGRPLFTNETIQNALQLLSTELEPNPSLSEASPIYRKQLALSLFYKFILATAPQHTMIVNPRFKSGGLILERALSSGKQSYDTYPSKWPLTQNVPKIEALAQTSGEAEYINDMPDRPNELHAAFVLATEIQSRIAKIDATEAMKVTGVVGFYSAKNVPGCNNFMPAELGYPEVEEIFCSGEVGYHGQPVGMVLAESFELANRAAALVDICYERTSRRPVYPTVMDILDGGAYDRVVNQNFDRHGALFAVAREGPIKVKGRHDLHGQYHYTMETQTCFCEPIEDGMNVYSSTQSPNLIHVAVSQALGVPANSLNVVVRRAGGAYGAKSSRPAQIACACAVAAQLTNRPVRMVLSMETNMAAIGKRHDLRNEYEVDVDENGKINRLSSTYTHGNGASLNEQLAFLSSDMFKNCYQTDRWNLVGNSARTHVPSNTFCRAPGTLDGIAMIENIMEHIAHAVGRDPLEVRLLNISKENKMYTLLPQFRKDVDFDVRRQAIDVFNRQNRWRKRGIAIIPMEYPLEYFGTTNALVSVYYIDGTVAITHGAIEMGQGVNTKVAQVASHVLGIPLEKISVKPTATLTSPNVRPSVHSQASETAAFAVQKCCEILRERFRPLREQYPSATWEQLVAHAFSANLDLTATHHYQPRQLQAYVVWGAACAELEVDILTGNVQVSRVDILEDVGESMSPGIDIGQVEGSFIMGLGHYLTEALVYNPTNGALVNNRSWNYKVPGVKDIPVDFRVRFLQGSSNPGGVLRAKTAGEPAVSMSPVLTYALRHQRIGEGAVEVTVFDKDLYEKRSKYINKPCKTAEGGDDPEQVSSASSIPSCCSTPSSLGLRVRKIISLLLGEGSKVPRKPKTAQTAGSWHV</sequence>
<dbReference type="InterPro" id="IPR037165">
    <property type="entry name" value="AldOxase/xan_DH_Mopterin-bd_sf"/>
</dbReference>
<comment type="similarity">
    <text evidence="2">Belongs to the xanthine dehydrogenase family.</text>
</comment>
<evidence type="ECO:0000259" key="16">
    <source>
        <dbReference type="PROSITE" id="PS51085"/>
    </source>
</evidence>
<comment type="cofactor">
    <cofactor evidence="15">
        <name>[2Fe-2S] cluster</name>
        <dbReference type="ChEBI" id="CHEBI:190135"/>
    </cofactor>
    <text evidence="15">Binds 2 [2Fe-2S] clusters.</text>
</comment>
<evidence type="ECO:0000256" key="4">
    <source>
        <dbReference type="ARBA" id="ARBA00022630"/>
    </source>
</evidence>
<dbReference type="InterPro" id="IPR008274">
    <property type="entry name" value="AldOxase/xan_DH_MoCoBD1"/>
</dbReference>
<feature type="domain" description="FAD-binding PCMH-type" evidence="17">
    <location>
        <begin position="206"/>
        <end position="386"/>
    </location>
</feature>
<feature type="binding site" evidence="15">
    <location>
        <position position="72"/>
    </location>
    <ligand>
        <name>[2Fe-2S] cluster</name>
        <dbReference type="ChEBI" id="CHEBI:190135"/>
        <label>1</label>
    </ligand>
</feature>
<dbReference type="Pfam" id="PF01315">
    <property type="entry name" value="Ald_Xan_dh_C"/>
    <property type="match status" value="1"/>
</dbReference>
<dbReference type="InterPro" id="IPR005107">
    <property type="entry name" value="CO_DH_flav_C"/>
</dbReference>
<evidence type="ECO:0000259" key="17">
    <source>
        <dbReference type="PROSITE" id="PS51387"/>
    </source>
</evidence>
<feature type="binding site" evidence="15">
    <location>
        <position position="851"/>
    </location>
    <ligand>
        <name>Mo-molybdopterin</name>
        <dbReference type="ChEBI" id="CHEBI:71302"/>
    </ligand>
    <ligandPart>
        <name>Mo</name>
        <dbReference type="ChEBI" id="CHEBI:28685"/>
    </ligandPart>
</feature>
<evidence type="ECO:0000256" key="13">
    <source>
        <dbReference type="PIRSR" id="PIRSR000127-1"/>
    </source>
</evidence>
<dbReference type="PANTHER" id="PTHR11908">
    <property type="entry name" value="XANTHINE DEHYDROGENASE"/>
    <property type="match status" value="1"/>
</dbReference>
<dbReference type="SMART" id="SM01092">
    <property type="entry name" value="CO_deh_flav_C"/>
    <property type="match status" value="1"/>
</dbReference>
<keyword evidence="4" id="KW-0285">Flavoprotein</keyword>
<dbReference type="InterPro" id="IPR016208">
    <property type="entry name" value="Ald_Oxase/xanthine_DH-like"/>
</dbReference>
<keyword evidence="5 15" id="KW-0001">2Fe-2S</keyword>
<dbReference type="SUPFAM" id="SSF55447">
    <property type="entry name" value="CO dehydrogenase flavoprotein C-terminal domain-like"/>
    <property type="match status" value="1"/>
</dbReference>
<gene>
    <name evidence="19" type="primary">6035650</name>
    <name evidence="18" type="ORF">CpipJ_CPIJ004121</name>
</gene>
<dbReference type="PROSITE" id="PS00197">
    <property type="entry name" value="2FE2S_FER_1"/>
    <property type="match status" value="1"/>
</dbReference>
<comment type="cofactor">
    <cofactor evidence="12">
        <name>[2Fe-2S] cluster</name>
        <dbReference type="ChEBI" id="CHEBI:190135"/>
    </cofactor>
</comment>
<dbReference type="AlphaFoldDB" id="B0WAQ5"/>
<keyword evidence="7 14" id="KW-0274">FAD</keyword>
<dbReference type="GO" id="GO:0016491">
    <property type="term" value="F:oxidoreductase activity"/>
    <property type="evidence" value="ECO:0007669"/>
    <property type="project" value="UniProtKB-KW"/>
</dbReference>
<feature type="active site" description="Proton acceptor" evidence="13">
    <location>
        <position position="1175"/>
    </location>
</feature>
<keyword evidence="6 15" id="KW-0479">Metal-binding</keyword>
<dbReference type="InterPro" id="IPR002346">
    <property type="entry name" value="Mopterin_DH_FAD-bd"/>
</dbReference>
<evidence type="ECO:0000256" key="3">
    <source>
        <dbReference type="ARBA" id="ARBA00022505"/>
    </source>
</evidence>
<dbReference type="KEGG" id="cqu:CpipJ_CPIJ004121"/>
<dbReference type="GO" id="GO:0005506">
    <property type="term" value="F:iron ion binding"/>
    <property type="evidence" value="ECO:0007669"/>
    <property type="project" value="InterPro"/>
</dbReference>
<keyword evidence="3 15" id="KW-0500">Molybdenum</keyword>
<proteinExistence type="inferred from homology"/>
<dbReference type="Gene3D" id="3.90.1170.50">
    <property type="entry name" value="Aldehyde oxidase/xanthine dehydrogenase, a/b hammerhead"/>
    <property type="match status" value="1"/>
</dbReference>
<accession>B0WAQ5</accession>
<dbReference type="GO" id="GO:0051537">
    <property type="term" value="F:2 iron, 2 sulfur cluster binding"/>
    <property type="evidence" value="ECO:0007669"/>
    <property type="project" value="UniProtKB-KW"/>
</dbReference>
<evidence type="ECO:0000256" key="9">
    <source>
        <dbReference type="ARBA" id="ARBA00023004"/>
    </source>
</evidence>
<dbReference type="InterPro" id="IPR000674">
    <property type="entry name" value="Ald_Oxase/Xan_DH_a/b"/>
</dbReference>
<evidence type="ECO:0000256" key="2">
    <source>
        <dbReference type="ARBA" id="ARBA00006849"/>
    </source>
</evidence>
<reference evidence="19" key="2">
    <citation type="submission" date="2020-05" db="UniProtKB">
        <authorList>
            <consortium name="EnsemblMetazoa"/>
        </authorList>
    </citation>
    <scope>IDENTIFICATION</scope>
    <source>
        <strain evidence="19">JHB</strain>
    </source>
</reference>
<evidence type="ECO:0000256" key="10">
    <source>
        <dbReference type="ARBA" id="ARBA00023014"/>
    </source>
</evidence>
<dbReference type="FunFam" id="3.30.365.10:FF:000008">
    <property type="entry name" value="Aldehyde oxidase1"/>
    <property type="match status" value="1"/>
</dbReference>
<dbReference type="InterPro" id="IPR001041">
    <property type="entry name" value="2Fe-2S_ferredoxin-type"/>
</dbReference>
<dbReference type="FunFam" id="3.90.1170.50:FF:000003">
    <property type="entry name" value="Aldehyde oxidase"/>
    <property type="match status" value="1"/>
</dbReference>
<dbReference type="InterPro" id="IPR006058">
    <property type="entry name" value="2Fe2S_fd_BS"/>
</dbReference>
<dbReference type="Pfam" id="PF00941">
    <property type="entry name" value="FAD_binding_5"/>
    <property type="match status" value="1"/>
</dbReference>
<dbReference type="SUPFAM" id="SSF54292">
    <property type="entry name" value="2Fe-2S ferredoxin-like"/>
    <property type="match status" value="1"/>
</dbReference>
<dbReference type="InterPro" id="IPR036884">
    <property type="entry name" value="2Fe-2S-bd_dom_sf"/>
</dbReference>
<protein>
    <submittedName>
        <fullName evidence="18 19">Aldehyde oxidase</fullName>
    </submittedName>
</protein>
<comment type="cofactor">
    <cofactor evidence="1 14">
        <name>FAD</name>
        <dbReference type="ChEBI" id="CHEBI:57692"/>
    </cofactor>
</comment>
<evidence type="ECO:0000313" key="20">
    <source>
        <dbReference type="Proteomes" id="UP000002320"/>
    </source>
</evidence>
<feature type="binding site" evidence="15">
    <location>
        <position position="47"/>
    </location>
    <ligand>
        <name>[2Fe-2S] cluster</name>
        <dbReference type="ChEBI" id="CHEBI:190135"/>
        <label>1</label>
    </ligand>
</feature>
<dbReference type="VEuPathDB" id="VectorBase:CPIJ004121"/>
<dbReference type="PROSITE" id="PS51085">
    <property type="entry name" value="2FE2S_FER_2"/>
    <property type="match status" value="1"/>
</dbReference>
<dbReference type="SMART" id="SM01008">
    <property type="entry name" value="Ald_Xan_dh_C"/>
    <property type="match status" value="1"/>
</dbReference>
<dbReference type="SUPFAM" id="SSF56176">
    <property type="entry name" value="FAD-binding/transporter-associated domain-like"/>
    <property type="match status" value="1"/>
</dbReference>
<evidence type="ECO:0000313" key="19">
    <source>
        <dbReference type="EnsemblMetazoa" id="CPIJ004121-PA"/>
    </source>
</evidence>
<dbReference type="Gene3D" id="1.10.150.120">
    <property type="entry name" value="[2Fe-2S]-binding domain"/>
    <property type="match status" value="1"/>
</dbReference>
<feature type="binding site" evidence="15">
    <location>
        <position position="150"/>
    </location>
    <ligand>
        <name>[2Fe-2S] cluster</name>
        <dbReference type="ChEBI" id="CHEBI:190135"/>
        <label>2</label>
    </ligand>
</feature>
<evidence type="ECO:0000256" key="8">
    <source>
        <dbReference type="ARBA" id="ARBA00023002"/>
    </source>
</evidence>
<dbReference type="PIRSF" id="PIRSF000127">
    <property type="entry name" value="Xanthine_DH"/>
    <property type="match status" value="1"/>
</dbReference>
<dbReference type="InterPro" id="IPR036856">
    <property type="entry name" value="Ald_Oxase/Xan_DH_a/b_sf"/>
</dbReference>
<dbReference type="FunFam" id="3.30.365.10:FF:000001">
    <property type="entry name" value="Xanthine dehydrogenase oxidase"/>
    <property type="match status" value="1"/>
</dbReference>
<dbReference type="FunFam" id="3.30.390.50:FF:000003">
    <property type="entry name" value="Aldehyde oxidase1"/>
    <property type="match status" value="1"/>
</dbReference>